<keyword evidence="2" id="KW-1185">Reference proteome</keyword>
<protein>
    <submittedName>
        <fullName evidence="1">Uncharacterized protein</fullName>
    </submittedName>
</protein>
<accession>A0AAD7XDI3</accession>
<name>A0AAD7XDI3_9APHY</name>
<reference evidence="1" key="1">
    <citation type="submission" date="2022-11" db="EMBL/GenBank/DDBJ databases">
        <title>Genome Sequence of Cubamyces cubensis.</title>
        <authorList>
            <person name="Buettner E."/>
        </authorList>
    </citation>
    <scope>NUCLEOTIDE SEQUENCE</scope>
    <source>
        <strain evidence="1">MPL-01</strain>
    </source>
</reference>
<dbReference type="EMBL" id="JAPEVG010000011">
    <property type="protein sequence ID" value="KAJ8496798.1"/>
    <property type="molecule type" value="Genomic_DNA"/>
</dbReference>
<proteinExistence type="predicted"/>
<gene>
    <name evidence="1" type="ORF">ONZ51_g895</name>
</gene>
<dbReference type="Proteomes" id="UP001215151">
    <property type="component" value="Unassembled WGS sequence"/>
</dbReference>
<comment type="caution">
    <text evidence="1">The sequence shown here is derived from an EMBL/GenBank/DDBJ whole genome shotgun (WGS) entry which is preliminary data.</text>
</comment>
<evidence type="ECO:0000313" key="2">
    <source>
        <dbReference type="Proteomes" id="UP001215151"/>
    </source>
</evidence>
<dbReference type="AlphaFoldDB" id="A0AAD7XDI3"/>
<organism evidence="1 2">
    <name type="scientific">Trametes cubensis</name>
    <dbReference type="NCBI Taxonomy" id="1111947"/>
    <lineage>
        <taxon>Eukaryota</taxon>
        <taxon>Fungi</taxon>
        <taxon>Dikarya</taxon>
        <taxon>Basidiomycota</taxon>
        <taxon>Agaricomycotina</taxon>
        <taxon>Agaricomycetes</taxon>
        <taxon>Polyporales</taxon>
        <taxon>Polyporaceae</taxon>
        <taxon>Trametes</taxon>
    </lineage>
</organism>
<sequence length="363" mass="41770">MSQKWIPLDLDERVFLEGQARLDDHIWNRNGFDLNVIRIPCTNDNIDNLLKGRFVLQRTAPLFRLPPELLHQILQLLNPTRAYAPVTFFFAMTCKVALLVARSEIVRIQRRHFGCFAGHRLICIGDAARTLADYPRGLLTDKERREWFGISDADDERDNVDASLFTLAASSWRRVGEPPSLIRISDLIWRRSPISCLSTSDFLFFRTLSTPHYPTNAQWVVCNLSKREFVRYDAIPPARNKLDSVDVQPRRANLCRLILACICWSPEQDTGVRGSAGGEADAVNTQLVRGRWAGDRLEMTTFEQMAPCEEGLRWKDVTEDLLRLLRGLWVSKMEDPMRCLTLEMAYRETYRVNEVQQKGQVTG</sequence>
<evidence type="ECO:0000313" key="1">
    <source>
        <dbReference type="EMBL" id="KAJ8496798.1"/>
    </source>
</evidence>